<dbReference type="Proteomes" id="UP000663854">
    <property type="component" value="Unassembled WGS sequence"/>
</dbReference>
<evidence type="ECO:0000256" key="1">
    <source>
        <dbReference type="SAM" id="MobiDB-lite"/>
    </source>
</evidence>
<dbReference type="EMBL" id="CAJNOH010001787">
    <property type="protein sequence ID" value="CAF1250401.1"/>
    <property type="molecule type" value="Genomic_DNA"/>
</dbReference>
<protein>
    <submittedName>
        <fullName evidence="2">Uncharacterized protein</fullName>
    </submittedName>
</protein>
<comment type="caution">
    <text evidence="2">The sequence shown here is derived from an EMBL/GenBank/DDBJ whole genome shotgun (WGS) entry which is preliminary data.</text>
</comment>
<accession>A0A815A152</accession>
<organism evidence="2 3">
    <name type="scientific">Rotaria sordida</name>
    <dbReference type="NCBI Taxonomy" id="392033"/>
    <lineage>
        <taxon>Eukaryota</taxon>
        <taxon>Metazoa</taxon>
        <taxon>Spiralia</taxon>
        <taxon>Gnathifera</taxon>
        <taxon>Rotifera</taxon>
        <taxon>Eurotatoria</taxon>
        <taxon>Bdelloidea</taxon>
        <taxon>Philodinida</taxon>
        <taxon>Philodinidae</taxon>
        <taxon>Rotaria</taxon>
    </lineage>
</organism>
<sequence length="312" mass="35610">MCFIKSLFLDTRSTSSSSKHYQIFHRFRSHSTASTQSPSSTTIKSHFRIFHRFRSHSTVSTRAPSATTTKSHFRFFHRHSSSDNDSRLSNRSSSISRDSKFRGGNKFNLTDNFQKIVLSDKVTTTSKTIISGNADKMAGSKWVQAGKKYLPIAINYVKRYHQRRKYTTRAYNIINDDGQFYAANEMRNEYNELPYDNGDDNNFLYPTDTDDSSAKIDDQIPTVFYCHQKNFHLTLIPGTLNDEGIGKCNIANRIVTCPIEIQCEISEADDCCEDEDGTPFCCGHYVPKTTISYFPSGTHRTHSDRAMRIGTM</sequence>
<proteinExistence type="predicted"/>
<reference evidence="2" key="1">
    <citation type="submission" date="2021-02" db="EMBL/GenBank/DDBJ databases">
        <authorList>
            <person name="Nowell W R."/>
        </authorList>
    </citation>
    <scope>NUCLEOTIDE SEQUENCE</scope>
</reference>
<evidence type="ECO:0000313" key="3">
    <source>
        <dbReference type="Proteomes" id="UP000663854"/>
    </source>
</evidence>
<dbReference type="AlphaFoldDB" id="A0A815A152"/>
<name>A0A815A152_9BILA</name>
<gene>
    <name evidence="2" type="ORF">PYM288_LOCUS27352</name>
</gene>
<feature type="region of interest" description="Disordered" evidence="1">
    <location>
        <begin position="79"/>
        <end position="101"/>
    </location>
</feature>
<evidence type="ECO:0000313" key="2">
    <source>
        <dbReference type="EMBL" id="CAF1250401.1"/>
    </source>
</evidence>